<sequence length="63" mass="7257">MKTESQSELIARIAEALQVPLEEVEQAYSIAWQELQNEAKVHDYLALFAARRVAEVFRKRKPG</sequence>
<gene>
    <name evidence="1" type="ORF">P3W85_37900</name>
</gene>
<organism evidence="1 2">
    <name type="scientific">Cupriavidus basilensis</name>
    <dbReference type="NCBI Taxonomy" id="68895"/>
    <lineage>
        <taxon>Bacteria</taxon>
        <taxon>Pseudomonadati</taxon>
        <taxon>Pseudomonadota</taxon>
        <taxon>Betaproteobacteria</taxon>
        <taxon>Burkholderiales</taxon>
        <taxon>Burkholderiaceae</taxon>
        <taxon>Cupriavidus</taxon>
    </lineage>
</organism>
<dbReference type="Proteomes" id="UP001216674">
    <property type="component" value="Unassembled WGS sequence"/>
</dbReference>
<dbReference type="Pfam" id="PF12085">
    <property type="entry name" value="DUF3562"/>
    <property type="match status" value="1"/>
</dbReference>
<dbReference type="RefSeq" id="WP_017228715.1">
    <property type="nucleotide sequence ID" value="NZ_JARJLM010000619.1"/>
</dbReference>
<protein>
    <submittedName>
        <fullName evidence="1">DUF3562 domain-containing protein</fullName>
    </submittedName>
</protein>
<dbReference type="EMBL" id="JARJLM010000619">
    <property type="protein sequence ID" value="MDF3838669.1"/>
    <property type="molecule type" value="Genomic_DNA"/>
</dbReference>
<proteinExistence type="predicted"/>
<comment type="caution">
    <text evidence="1">The sequence shown here is derived from an EMBL/GenBank/DDBJ whole genome shotgun (WGS) entry which is preliminary data.</text>
</comment>
<dbReference type="InterPro" id="IPR021945">
    <property type="entry name" value="DUF3562"/>
</dbReference>
<accession>A0ABT6B1A5</accession>
<evidence type="ECO:0000313" key="1">
    <source>
        <dbReference type="EMBL" id="MDF3838669.1"/>
    </source>
</evidence>
<evidence type="ECO:0000313" key="2">
    <source>
        <dbReference type="Proteomes" id="UP001216674"/>
    </source>
</evidence>
<keyword evidence="2" id="KW-1185">Reference proteome</keyword>
<reference evidence="1 2" key="1">
    <citation type="submission" date="2023-03" db="EMBL/GenBank/DDBJ databases">
        <title>Draft assemblies of triclosan tolerant bacteria isolated from returned activated sludge.</title>
        <authorList>
            <person name="Van Hamelsveld S."/>
        </authorList>
    </citation>
    <scope>NUCLEOTIDE SEQUENCE [LARGE SCALE GENOMIC DNA]</scope>
    <source>
        <strain evidence="1 2">GW210010_S58</strain>
    </source>
</reference>
<name>A0ABT6B1A5_9BURK</name>